<evidence type="ECO:0000259" key="2">
    <source>
        <dbReference type="Pfam" id="PF20736"/>
    </source>
</evidence>
<evidence type="ECO:0000313" key="3">
    <source>
        <dbReference type="EMBL" id="PIZ17136.1"/>
    </source>
</evidence>
<sequence>MERLAKAKYKFGGYVGERIAKNQENWLLQAPLSNPAMLYMFADRDRKPRRELQPWSGEFAGKYLISAVQGYRLTRDKRLFKFIKDFTAKLVSLQDADGYLGAHPKAERLTGMIFDGKNPLWDLWSHYHIILGLVMWWQETKDRKVLNAACKAADVMCDKFLGTGVRAISAGSDEMNLSSIHGFCILYKITGNERYLRMAREIEKDWETPPAGDYVRTALEGKEFFQTPKPRWESIHGIQAIAELYLITGDEKYRKAVTHIWQSIRRFDRHNTGAFSSAEQAVGNPYDERAIETCCVVAWAALSIDILRITGDPAVADEIELSLFNALLGAQHPSGRWCTYNTPMDGVRKASAHEIVFQAYQGAPELNCCSVNGPRGLGMLSEWAFMEKDGGIAINYFGPCRIEAVAGKNTKIKIEQETDYPVSGKVKIRVSASGKTGVPIFLRVPAWSKNTKITANGKPIKNIVPGSYVLIENVCNGVNVVNVLFDLSLHFWEGEKEKAGKISVYRGPLLLAYDQRFNSMDPDNVPAIDPEKLDYKIARFKDLTFKNWAKPWVLLKFKAADGRELALCDFASAGAFGTHYRSWLPFHGEIPPERKSCFKPD</sequence>
<dbReference type="PANTHER" id="PTHR43465:SF2">
    <property type="entry name" value="DUF1680 DOMAIN PROTEIN (AFU_ORTHOLOGUE AFUA_1G08910)"/>
    <property type="match status" value="1"/>
</dbReference>
<dbReference type="Pfam" id="PF20736">
    <property type="entry name" value="Glyco_hydro127M"/>
    <property type="match status" value="1"/>
</dbReference>
<reference evidence="4" key="1">
    <citation type="submission" date="2017-09" db="EMBL/GenBank/DDBJ databases">
        <title>Depth-based differentiation of microbial function through sediment-hosted aquifers and enrichment of novel symbionts in the deep terrestrial subsurface.</title>
        <authorList>
            <person name="Probst A.J."/>
            <person name="Ladd B."/>
            <person name="Jarett J.K."/>
            <person name="Geller-Mcgrath D.E."/>
            <person name="Sieber C.M.K."/>
            <person name="Emerson J.B."/>
            <person name="Anantharaman K."/>
            <person name="Thomas B.C."/>
            <person name="Malmstrom R."/>
            <person name="Stieglmeier M."/>
            <person name="Klingl A."/>
            <person name="Woyke T."/>
            <person name="Ryan C.M."/>
            <person name="Banfield J.F."/>
        </authorList>
    </citation>
    <scope>NUCLEOTIDE SEQUENCE [LARGE SCALE GENOMIC DNA]</scope>
</reference>
<evidence type="ECO:0000259" key="1">
    <source>
        <dbReference type="Pfam" id="PF07944"/>
    </source>
</evidence>
<dbReference type="InterPro" id="IPR049174">
    <property type="entry name" value="Beta-AFase-like"/>
</dbReference>
<accession>A0A2M7SC58</accession>
<comment type="caution">
    <text evidence="3">The sequence shown here is derived from an EMBL/GenBank/DDBJ whole genome shotgun (WGS) entry which is preliminary data.</text>
</comment>
<dbReference type="InterPro" id="IPR049046">
    <property type="entry name" value="Beta-AFase-like_GH127_middle"/>
</dbReference>
<feature type="domain" description="Non-reducing end beta-L-arabinofuranosidase-like GH127 catalytic" evidence="1">
    <location>
        <begin position="51"/>
        <end position="376"/>
    </location>
</feature>
<dbReference type="InterPro" id="IPR008928">
    <property type="entry name" value="6-hairpin_glycosidase_sf"/>
</dbReference>
<dbReference type="InterPro" id="IPR012878">
    <property type="entry name" value="Beta-AFase-like_GH127_cat"/>
</dbReference>
<evidence type="ECO:0008006" key="5">
    <source>
        <dbReference type="Google" id="ProtNLM"/>
    </source>
</evidence>
<protein>
    <recommendedName>
        <fullName evidence="5">Glycosyl hydrolase</fullName>
    </recommendedName>
</protein>
<dbReference type="AlphaFoldDB" id="A0A2M7SC58"/>
<dbReference type="SUPFAM" id="SSF48208">
    <property type="entry name" value="Six-hairpin glycosidases"/>
    <property type="match status" value="1"/>
</dbReference>
<proteinExistence type="predicted"/>
<dbReference type="Gene3D" id="1.50.10.20">
    <property type="match status" value="1"/>
</dbReference>
<organism evidence="3 4">
    <name type="scientific">Candidatus Desantisbacteria bacterium CG_4_10_14_0_8_um_filter_48_22</name>
    <dbReference type="NCBI Taxonomy" id="1974543"/>
    <lineage>
        <taxon>Bacteria</taxon>
        <taxon>Candidatus Desantisiibacteriota</taxon>
    </lineage>
</organism>
<dbReference type="Proteomes" id="UP000229307">
    <property type="component" value="Unassembled WGS sequence"/>
</dbReference>
<dbReference type="Pfam" id="PF07944">
    <property type="entry name" value="Beta-AFase-like_GH127_cat"/>
    <property type="match status" value="1"/>
</dbReference>
<feature type="domain" description="Non-reducing end beta-L-arabinofuranosidase-like GH127 middle" evidence="2">
    <location>
        <begin position="392"/>
        <end position="486"/>
    </location>
</feature>
<dbReference type="GO" id="GO:0005975">
    <property type="term" value="P:carbohydrate metabolic process"/>
    <property type="evidence" value="ECO:0007669"/>
    <property type="project" value="InterPro"/>
</dbReference>
<gene>
    <name evidence="3" type="ORF">COY52_05115</name>
</gene>
<evidence type="ECO:0000313" key="4">
    <source>
        <dbReference type="Proteomes" id="UP000229307"/>
    </source>
</evidence>
<name>A0A2M7SC58_9BACT</name>
<dbReference type="EMBL" id="PFMR01000140">
    <property type="protein sequence ID" value="PIZ17136.1"/>
    <property type="molecule type" value="Genomic_DNA"/>
</dbReference>
<dbReference type="PANTHER" id="PTHR43465">
    <property type="entry name" value="DUF1680 DOMAIN PROTEIN (AFU_ORTHOLOGUE AFUA_1G08910)"/>
    <property type="match status" value="1"/>
</dbReference>